<protein>
    <recommendedName>
        <fullName evidence="4">DUF455 domain-containing protein</fullName>
    </recommendedName>
</protein>
<evidence type="ECO:0000313" key="3">
    <source>
        <dbReference type="Proteomes" id="UP001476282"/>
    </source>
</evidence>
<gene>
    <name evidence="2" type="ORF">Hsar01_01985</name>
</gene>
<dbReference type="InterPro" id="IPR009078">
    <property type="entry name" value="Ferritin-like_SF"/>
</dbReference>
<evidence type="ECO:0000313" key="2">
    <source>
        <dbReference type="EMBL" id="GAA5482761.1"/>
    </source>
</evidence>
<dbReference type="RefSeq" id="WP_353566890.1">
    <property type="nucleotide sequence ID" value="NZ_BAABRI010000009.1"/>
</dbReference>
<accession>A0ABP9UQW2</accession>
<dbReference type="PANTHER" id="PTHR42782">
    <property type="entry name" value="SI:CH73-314G15.3"/>
    <property type="match status" value="1"/>
</dbReference>
<proteinExistence type="predicted"/>
<dbReference type="Pfam" id="PF04305">
    <property type="entry name" value="DUF455"/>
    <property type="match status" value="1"/>
</dbReference>
<dbReference type="InterPro" id="IPR007402">
    <property type="entry name" value="DUF455"/>
</dbReference>
<organism evidence="2 3">
    <name type="scientific">Haloferula sargassicola</name>
    <dbReference type="NCBI Taxonomy" id="490096"/>
    <lineage>
        <taxon>Bacteria</taxon>
        <taxon>Pseudomonadati</taxon>
        <taxon>Verrucomicrobiota</taxon>
        <taxon>Verrucomicrobiia</taxon>
        <taxon>Verrucomicrobiales</taxon>
        <taxon>Verrucomicrobiaceae</taxon>
        <taxon>Haloferula</taxon>
    </lineage>
</organism>
<reference evidence="2 3" key="1">
    <citation type="submission" date="2024-02" db="EMBL/GenBank/DDBJ databases">
        <title>Haloferula sargassicola NBRC 104335.</title>
        <authorList>
            <person name="Ichikawa N."/>
            <person name="Katano-Makiyama Y."/>
            <person name="Hidaka K."/>
        </authorList>
    </citation>
    <scope>NUCLEOTIDE SEQUENCE [LARGE SCALE GENOMIC DNA]</scope>
    <source>
        <strain evidence="2 3">NBRC 104335</strain>
    </source>
</reference>
<evidence type="ECO:0000256" key="1">
    <source>
        <dbReference type="SAM" id="MobiDB-lite"/>
    </source>
</evidence>
<sequence>MSRSETTMRDLAERVLFSESLEEKLAPGPLTASDDSPGPAIALPDAPGRPAELRIRADGVKAGFPGPNRLDDDRERGVMLHFLANHELLAAELMALVLLRFPDAPKEYRAGVYEAMREEQAHALMYVRRMRECGIAFGELPVSHYFWRVVAPMETPLDFVTRLNLTFEQANLDFSKHYAALFRQVGDTATAAVLEKIHLDEIGHVGHGVKWFRRWKQRGESDWDGFRRCLSFPLTPARAKGLAPFHAESRRLAGLDEDFIRHLEVCEISRGRTPVLHWFNPSAESHARAAAMGKRWQPDKVSLALEHDLEALMLACCRRDDAVLMRRLPSVEHLAGLKAAGFELPEIIPKEHRRPACEPSAPAPTSTLRKLSGLRPWAWSPDASETLAPFRDAIAPGMDHPWREPIPNEWFSKAIGLRLEHALGPVSETGVLLHDRESVEAAIARHLEHGQALLKAPFACSGRGHLRVNTDSLPAKTRGWIDNTLAAHGAVVVEPWLDRVLDFSALYDAKRGGAVELLGFALMDNDPAGRFLGIRVAPKFGHLLFRRSLGEAGSPDLATFVFREAKILDLYKSQLAPLLADLLPGYEGPLGIDAMVHRRADGSLALKAIVELNVRFTMGRLAWEWMKRSGNRPSRLSLLRKATMTPAAISALAGGPGLFLNDPAQAGQFLAHWSTADETGTASP</sequence>
<dbReference type="SUPFAM" id="SSF47240">
    <property type="entry name" value="Ferritin-like"/>
    <property type="match status" value="1"/>
</dbReference>
<comment type="caution">
    <text evidence="2">The sequence shown here is derived from an EMBL/GenBank/DDBJ whole genome shotgun (WGS) entry which is preliminary data.</text>
</comment>
<dbReference type="Proteomes" id="UP001476282">
    <property type="component" value="Unassembled WGS sequence"/>
</dbReference>
<dbReference type="PANTHER" id="PTHR42782:SF2">
    <property type="entry name" value="3-OXOACYL-[ACYL-CARRIER-PROTEIN] SYNTHASE-LIKE PROTEIN"/>
    <property type="match status" value="1"/>
</dbReference>
<dbReference type="EMBL" id="BAABRI010000009">
    <property type="protein sequence ID" value="GAA5482761.1"/>
    <property type="molecule type" value="Genomic_DNA"/>
</dbReference>
<evidence type="ECO:0008006" key="4">
    <source>
        <dbReference type="Google" id="ProtNLM"/>
    </source>
</evidence>
<name>A0ABP9UQW2_9BACT</name>
<feature type="region of interest" description="Disordered" evidence="1">
    <location>
        <begin position="22"/>
        <end position="47"/>
    </location>
</feature>
<keyword evidence="3" id="KW-1185">Reference proteome</keyword>
<dbReference type="CDD" id="cd00657">
    <property type="entry name" value="Ferritin_like"/>
    <property type="match status" value="1"/>
</dbReference>